<accession>A0A4R6WGU2</accession>
<evidence type="ECO:0000256" key="6">
    <source>
        <dbReference type="ARBA" id="ARBA00023315"/>
    </source>
</evidence>
<sequence>MKKSILHFILQAMSRMPFWMLYGISDVLYVLIYHVLGYRKKVVFKNLRNSFPEKSEAEIEQIAKEFYRYFPDIIVEVIKMFSIKPEQVKERIELLNPEEIYRHFDAGRAVIGVTAHYGNWELGIHRLSLMTDYERLVIYKPLNNNDINQIYNGVRTRFGATMVPMKQILRHIVRLKNTPHISMFVADQTPLYQDSDYFMTFLNQETLVYTGTERIAKMTNNPVVFCHIGRKPKRGHYFCKFTTLVETPSDYGDHEITKIHNEFTEKIIREQPPYWLWSHNRWKRQRKDKA</sequence>
<keyword evidence="2" id="KW-1003">Cell membrane</keyword>
<name>A0A4R6WGU2_9SPHI</name>
<keyword evidence="7" id="KW-0812">Transmembrane</keyword>
<comment type="subcellular location">
    <subcellularLocation>
        <location evidence="1">Cell inner membrane</location>
    </subcellularLocation>
</comment>
<dbReference type="PANTHER" id="PTHR30606:SF10">
    <property type="entry name" value="PHOSPHATIDYLINOSITOL MANNOSIDE ACYLTRANSFERASE"/>
    <property type="match status" value="1"/>
</dbReference>
<evidence type="ECO:0000313" key="9">
    <source>
        <dbReference type="Proteomes" id="UP000295292"/>
    </source>
</evidence>
<keyword evidence="9" id="KW-1185">Reference proteome</keyword>
<evidence type="ECO:0000256" key="7">
    <source>
        <dbReference type="SAM" id="Phobius"/>
    </source>
</evidence>
<dbReference type="CDD" id="cd07984">
    <property type="entry name" value="LPLAT_LABLAT-like"/>
    <property type="match status" value="1"/>
</dbReference>
<dbReference type="RefSeq" id="WP_133583188.1">
    <property type="nucleotide sequence ID" value="NZ_SNYV01000011.1"/>
</dbReference>
<dbReference type="Pfam" id="PF03279">
    <property type="entry name" value="Lip_A_acyltrans"/>
    <property type="match status" value="1"/>
</dbReference>
<dbReference type="PANTHER" id="PTHR30606">
    <property type="entry name" value="LIPID A BIOSYNTHESIS LAUROYL ACYLTRANSFERASE"/>
    <property type="match status" value="1"/>
</dbReference>
<proteinExistence type="predicted"/>
<keyword evidence="7" id="KW-1133">Transmembrane helix</keyword>
<evidence type="ECO:0000256" key="1">
    <source>
        <dbReference type="ARBA" id="ARBA00004533"/>
    </source>
</evidence>
<keyword evidence="6" id="KW-0012">Acyltransferase</keyword>
<gene>
    <name evidence="8" type="ORF">CLV99_0827</name>
</gene>
<keyword evidence="4 8" id="KW-0808">Transferase</keyword>
<comment type="caution">
    <text evidence="8">The sequence shown here is derived from an EMBL/GenBank/DDBJ whole genome shotgun (WGS) entry which is preliminary data.</text>
</comment>
<dbReference type="OrthoDB" id="9801955at2"/>
<dbReference type="AlphaFoldDB" id="A0A4R6WGU2"/>
<evidence type="ECO:0000256" key="3">
    <source>
        <dbReference type="ARBA" id="ARBA00022519"/>
    </source>
</evidence>
<evidence type="ECO:0000256" key="2">
    <source>
        <dbReference type="ARBA" id="ARBA00022475"/>
    </source>
</evidence>
<dbReference type="GO" id="GO:0005886">
    <property type="term" value="C:plasma membrane"/>
    <property type="evidence" value="ECO:0007669"/>
    <property type="project" value="UniProtKB-SubCell"/>
</dbReference>
<dbReference type="GO" id="GO:0016746">
    <property type="term" value="F:acyltransferase activity"/>
    <property type="evidence" value="ECO:0007669"/>
    <property type="project" value="UniProtKB-KW"/>
</dbReference>
<dbReference type="EMBL" id="SNYV01000011">
    <property type="protein sequence ID" value="TDQ79390.1"/>
    <property type="molecule type" value="Genomic_DNA"/>
</dbReference>
<reference evidence="8 9" key="1">
    <citation type="submission" date="2019-03" db="EMBL/GenBank/DDBJ databases">
        <title>Genomic Encyclopedia of Archaeal and Bacterial Type Strains, Phase II (KMG-II): from individual species to whole genera.</title>
        <authorList>
            <person name="Goeker M."/>
        </authorList>
    </citation>
    <scope>NUCLEOTIDE SEQUENCE [LARGE SCALE GENOMIC DNA]</scope>
    <source>
        <strain evidence="8 9">DSM 28353</strain>
    </source>
</reference>
<keyword evidence="5 7" id="KW-0472">Membrane</keyword>
<protein>
    <submittedName>
        <fullName evidence="8">KDO2-lipid IV(A) lauroyltransferase</fullName>
    </submittedName>
</protein>
<evidence type="ECO:0000256" key="4">
    <source>
        <dbReference type="ARBA" id="ARBA00022679"/>
    </source>
</evidence>
<dbReference type="GO" id="GO:0009247">
    <property type="term" value="P:glycolipid biosynthetic process"/>
    <property type="evidence" value="ECO:0007669"/>
    <property type="project" value="UniProtKB-ARBA"/>
</dbReference>
<evidence type="ECO:0000313" key="8">
    <source>
        <dbReference type="EMBL" id="TDQ79390.1"/>
    </source>
</evidence>
<organism evidence="8 9">
    <name type="scientific">Sphingobacterium yanglingense</name>
    <dbReference type="NCBI Taxonomy" id="1437280"/>
    <lineage>
        <taxon>Bacteria</taxon>
        <taxon>Pseudomonadati</taxon>
        <taxon>Bacteroidota</taxon>
        <taxon>Sphingobacteriia</taxon>
        <taxon>Sphingobacteriales</taxon>
        <taxon>Sphingobacteriaceae</taxon>
        <taxon>Sphingobacterium</taxon>
    </lineage>
</organism>
<dbReference type="Proteomes" id="UP000295292">
    <property type="component" value="Unassembled WGS sequence"/>
</dbReference>
<dbReference type="InterPro" id="IPR004960">
    <property type="entry name" value="LipA_acyltrans"/>
</dbReference>
<evidence type="ECO:0000256" key="5">
    <source>
        <dbReference type="ARBA" id="ARBA00023136"/>
    </source>
</evidence>
<keyword evidence="3" id="KW-0997">Cell inner membrane</keyword>
<feature type="transmembrane region" description="Helical" evidence="7">
    <location>
        <begin position="20"/>
        <end position="38"/>
    </location>
</feature>